<keyword evidence="1" id="KW-0732">Signal</keyword>
<accession>A0ABX8EE86</accession>
<dbReference type="SUPFAM" id="SSF63825">
    <property type="entry name" value="YWTD domain"/>
    <property type="match status" value="1"/>
</dbReference>
<dbReference type="Proteomes" id="UP000679307">
    <property type="component" value="Chromosome"/>
</dbReference>
<feature type="signal peptide" evidence="1">
    <location>
        <begin position="1"/>
        <end position="32"/>
    </location>
</feature>
<proteinExistence type="predicted"/>
<reference evidence="2 3" key="1">
    <citation type="submission" date="2021-05" db="EMBL/GenBank/DDBJ databases">
        <title>Complete genome of Nocardioides aquaticus KCTC 9944T isolated from meromictic and hypersaline Ekho Lake, Antarctica.</title>
        <authorList>
            <person name="Hwang K."/>
            <person name="Kim K.M."/>
            <person name="Choe H."/>
        </authorList>
    </citation>
    <scope>NUCLEOTIDE SEQUENCE [LARGE SCALE GENOMIC DNA]</scope>
    <source>
        <strain evidence="2 3">KCTC 9944</strain>
    </source>
</reference>
<evidence type="ECO:0008006" key="4">
    <source>
        <dbReference type="Google" id="ProtNLM"/>
    </source>
</evidence>
<sequence length="458" mass="48748">MGTSTTRQRLAVAIGAGCLALTTMTSVAPAQAAEQQPEVVGVRASAVMPRLVATQDESQPRVNALAELGDTMVAGGSFRAVEQDGRTATRTNVVAFDRFTGELTPTFAPTFNGQVWALAADPDTGSVYVGGKFTTVNGTTRPALAKLDAVTGALDPAFSPRFTGGQINDISLVEVAGVKHLVLAGKPSKKVISLNPATGRNDRWIQLDVTGPLPGSNNGAFASRLAIDNASTRMVVTGNFTTVDGQPRSRLFVADLSAEGATLNSWYYPGFQKSCTSRTPAKIDYLEGVDWSPDGQSFNVAATGNYPLNRSDIWYQRLGDANRANTTVCDAVGRFDLDDDERPAWINYTGGDTVWSVIDTGAAVYAAGHFKFFDNPDGRDSSQTGDLVSGQPAVRRQGVGAINPETGLALRWNPALAQTRLGGRDFLADPTGLWLGNDATRLKGEPRRGLQYVPFRAR</sequence>
<feature type="chain" id="PRO_5046641397" description="WD40 repeat domain-containing protein" evidence="1">
    <location>
        <begin position="33"/>
        <end position="458"/>
    </location>
</feature>
<dbReference type="InterPro" id="IPR013431">
    <property type="entry name" value="Delta_60_rpt"/>
</dbReference>
<name>A0ABX8EE86_9ACTN</name>
<keyword evidence="3" id="KW-1185">Reference proteome</keyword>
<evidence type="ECO:0000313" key="3">
    <source>
        <dbReference type="Proteomes" id="UP000679307"/>
    </source>
</evidence>
<evidence type="ECO:0000313" key="2">
    <source>
        <dbReference type="EMBL" id="QVT78397.1"/>
    </source>
</evidence>
<dbReference type="Pfam" id="PF17164">
    <property type="entry name" value="DUF5122"/>
    <property type="match status" value="1"/>
</dbReference>
<organism evidence="2 3">
    <name type="scientific">Nocardioides aquaticus</name>
    <dbReference type="NCBI Taxonomy" id="160826"/>
    <lineage>
        <taxon>Bacteria</taxon>
        <taxon>Bacillati</taxon>
        <taxon>Actinomycetota</taxon>
        <taxon>Actinomycetes</taxon>
        <taxon>Propionibacteriales</taxon>
        <taxon>Nocardioidaceae</taxon>
        <taxon>Nocardioides</taxon>
    </lineage>
</organism>
<gene>
    <name evidence="2" type="ORF">ENKNEFLB_00774</name>
</gene>
<dbReference type="Gene3D" id="2.80.10.50">
    <property type="match status" value="1"/>
</dbReference>
<protein>
    <recommendedName>
        <fullName evidence="4">WD40 repeat domain-containing protein</fullName>
    </recommendedName>
</protein>
<evidence type="ECO:0000256" key="1">
    <source>
        <dbReference type="SAM" id="SignalP"/>
    </source>
</evidence>
<dbReference type="RefSeq" id="WP_214057983.1">
    <property type="nucleotide sequence ID" value="NZ_BAAAHS010000194.1"/>
</dbReference>
<dbReference type="EMBL" id="CP075371">
    <property type="protein sequence ID" value="QVT78397.1"/>
    <property type="molecule type" value="Genomic_DNA"/>
</dbReference>